<evidence type="ECO:0000313" key="8">
    <source>
        <dbReference type="Proteomes" id="UP000319342"/>
    </source>
</evidence>
<dbReference type="InterPro" id="IPR023574">
    <property type="entry name" value="Ribosomal_uL4_dom_sf"/>
</dbReference>
<protein>
    <recommendedName>
        <fullName evidence="4 5">Large ribosomal subunit protein uL4</fullName>
    </recommendedName>
</protein>
<keyword evidence="5" id="KW-0699">rRNA-binding</keyword>
<dbReference type="GO" id="GO:1990904">
    <property type="term" value="C:ribonucleoprotein complex"/>
    <property type="evidence" value="ECO:0007669"/>
    <property type="project" value="UniProtKB-KW"/>
</dbReference>
<gene>
    <name evidence="5 7" type="primary">rplD</name>
    <name evidence="7" type="ORF">Pla163_29290</name>
</gene>
<name>A0A518D2U0_9BACT</name>
<dbReference type="GO" id="GO:0006412">
    <property type="term" value="P:translation"/>
    <property type="evidence" value="ECO:0007669"/>
    <property type="project" value="UniProtKB-UniRule"/>
</dbReference>
<dbReference type="PANTHER" id="PTHR10746">
    <property type="entry name" value="50S RIBOSOMAL PROTEIN L4"/>
    <property type="match status" value="1"/>
</dbReference>
<dbReference type="PANTHER" id="PTHR10746:SF6">
    <property type="entry name" value="LARGE RIBOSOMAL SUBUNIT PROTEIN UL4M"/>
    <property type="match status" value="1"/>
</dbReference>
<organism evidence="7 8">
    <name type="scientific">Rohdeia mirabilis</name>
    <dbReference type="NCBI Taxonomy" id="2528008"/>
    <lineage>
        <taxon>Bacteria</taxon>
        <taxon>Pseudomonadati</taxon>
        <taxon>Planctomycetota</taxon>
        <taxon>Planctomycetia</taxon>
        <taxon>Planctomycetia incertae sedis</taxon>
        <taxon>Rohdeia</taxon>
    </lineage>
</organism>
<comment type="subunit">
    <text evidence="5">Part of the 50S ribosomal subunit.</text>
</comment>
<dbReference type="AlphaFoldDB" id="A0A518D2U0"/>
<dbReference type="EMBL" id="CP036290">
    <property type="protein sequence ID" value="QDU85792.1"/>
    <property type="molecule type" value="Genomic_DNA"/>
</dbReference>
<accession>A0A518D2U0</accession>
<keyword evidence="3 5" id="KW-0687">Ribonucleoprotein</keyword>
<dbReference type="NCBIfam" id="TIGR03953">
    <property type="entry name" value="rplD_bact"/>
    <property type="match status" value="1"/>
</dbReference>
<evidence type="ECO:0000256" key="1">
    <source>
        <dbReference type="ARBA" id="ARBA00010528"/>
    </source>
</evidence>
<dbReference type="OrthoDB" id="9803201at2"/>
<evidence type="ECO:0000256" key="5">
    <source>
        <dbReference type="HAMAP-Rule" id="MF_01328"/>
    </source>
</evidence>
<dbReference type="Pfam" id="PF00573">
    <property type="entry name" value="Ribosomal_L4"/>
    <property type="match status" value="1"/>
</dbReference>
<comment type="similarity">
    <text evidence="1 5">Belongs to the universal ribosomal protein uL4 family.</text>
</comment>
<dbReference type="InterPro" id="IPR002136">
    <property type="entry name" value="Ribosomal_uL4"/>
</dbReference>
<evidence type="ECO:0000256" key="6">
    <source>
        <dbReference type="SAM" id="MobiDB-lite"/>
    </source>
</evidence>
<dbReference type="GO" id="GO:0003735">
    <property type="term" value="F:structural constituent of ribosome"/>
    <property type="evidence" value="ECO:0007669"/>
    <property type="project" value="InterPro"/>
</dbReference>
<comment type="function">
    <text evidence="5">Forms part of the polypeptide exit tunnel.</text>
</comment>
<proteinExistence type="inferred from homology"/>
<dbReference type="GO" id="GO:0019843">
    <property type="term" value="F:rRNA binding"/>
    <property type="evidence" value="ECO:0007669"/>
    <property type="project" value="UniProtKB-UniRule"/>
</dbReference>
<evidence type="ECO:0000313" key="7">
    <source>
        <dbReference type="EMBL" id="QDU85792.1"/>
    </source>
</evidence>
<evidence type="ECO:0000256" key="2">
    <source>
        <dbReference type="ARBA" id="ARBA00022980"/>
    </source>
</evidence>
<dbReference type="SUPFAM" id="SSF52166">
    <property type="entry name" value="Ribosomal protein L4"/>
    <property type="match status" value="1"/>
</dbReference>
<sequence>MQVKSYKAGSIGAIQVDETPFGGRVLYRTLKDAVVMYQANQRQGTASTKGRSEVKGSNAKPYKQKHTGRARAGDKKSPIWRGGGTVFGPRPRDYSYHMPVKARRVALRSALAGKLTDDEVVVADLGGFTAPSAKAARKVLADLGVGAAGGHRRATIVLAAPDENVWKSFRNFDGVTVRTALDLCAYDVVAGGLIVTQTGALEALAERVGAKATSAQANVARAQGEAQ</sequence>
<dbReference type="RefSeq" id="WP_145189827.1">
    <property type="nucleotide sequence ID" value="NZ_CP036290.1"/>
</dbReference>
<comment type="function">
    <text evidence="5">One of the primary rRNA binding proteins, this protein initially binds near the 5'-end of the 23S rRNA. It is important during the early stages of 50S assembly. It makes multiple contacts with different domains of the 23S rRNA in the assembled 50S subunit and ribosome.</text>
</comment>
<dbReference type="InterPro" id="IPR013005">
    <property type="entry name" value="Ribosomal_uL4-like"/>
</dbReference>
<dbReference type="Gene3D" id="3.40.1370.10">
    <property type="match status" value="1"/>
</dbReference>
<keyword evidence="2 5" id="KW-0689">Ribosomal protein</keyword>
<evidence type="ECO:0000256" key="3">
    <source>
        <dbReference type="ARBA" id="ARBA00023274"/>
    </source>
</evidence>
<reference evidence="7 8" key="1">
    <citation type="submission" date="2019-02" db="EMBL/GenBank/DDBJ databases">
        <title>Deep-cultivation of Planctomycetes and their phenomic and genomic characterization uncovers novel biology.</title>
        <authorList>
            <person name="Wiegand S."/>
            <person name="Jogler M."/>
            <person name="Boedeker C."/>
            <person name="Pinto D."/>
            <person name="Vollmers J."/>
            <person name="Rivas-Marin E."/>
            <person name="Kohn T."/>
            <person name="Peeters S.H."/>
            <person name="Heuer A."/>
            <person name="Rast P."/>
            <person name="Oberbeckmann S."/>
            <person name="Bunk B."/>
            <person name="Jeske O."/>
            <person name="Meyerdierks A."/>
            <person name="Storesund J.E."/>
            <person name="Kallscheuer N."/>
            <person name="Luecker S."/>
            <person name="Lage O.M."/>
            <person name="Pohl T."/>
            <person name="Merkel B.J."/>
            <person name="Hornburger P."/>
            <person name="Mueller R.-W."/>
            <person name="Bruemmer F."/>
            <person name="Labrenz M."/>
            <person name="Spormann A.M."/>
            <person name="Op den Camp H."/>
            <person name="Overmann J."/>
            <person name="Amann R."/>
            <person name="Jetten M.S.M."/>
            <person name="Mascher T."/>
            <person name="Medema M.H."/>
            <person name="Devos D.P."/>
            <person name="Kaster A.-K."/>
            <person name="Ovreas L."/>
            <person name="Rohde M."/>
            <person name="Galperin M.Y."/>
            <person name="Jogler C."/>
        </authorList>
    </citation>
    <scope>NUCLEOTIDE SEQUENCE [LARGE SCALE GENOMIC DNA]</scope>
    <source>
        <strain evidence="7 8">Pla163</strain>
    </source>
</reference>
<feature type="region of interest" description="Disordered" evidence="6">
    <location>
        <begin position="42"/>
        <end position="84"/>
    </location>
</feature>
<keyword evidence="8" id="KW-1185">Reference proteome</keyword>
<evidence type="ECO:0000256" key="4">
    <source>
        <dbReference type="ARBA" id="ARBA00035244"/>
    </source>
</evidence>
<dbReference type="HAMAP" id="MF_01328_B">
    <property type="entry name" value="Ribosomal_uL4_B"/>
    <property type="match status" value="1"/>
</dbReference>
<keyword evidence="5" id="KW-0694">RNA-binding</keyword>
<dbReference type="GO" id="GO:0005840">
    <property type="term" value="C:ribosome"/>
    <property type="evidence" value="ECO:0007669"/>
    <property type="project" value="UniProtKB-KW"/>
</dbReference>
<dbReference type="Proteomes" id="UP000319342">
    <property type="component" value="Chromosome"/>
</dbReference>